<dbReference type="Pfam" id="PF13202">
    <property type="entry name" value="EF-hand_5"/>
    <property type="match status" value="4"/>
</dbReference>
<dbReference type="EMBL" id="JAEDAH010000020">
    <property type="protein sequence ID" value="MCA6062885.1"/>
    <property type="molecule type" value="Genomic_DNA"/>
</dbReference>
<feature type="region of interest" description="Disordered" evidence="1">
    <location>
        <begin position="57"/>
        <end position="142"/>
    </location>
</feature>
<gene>
    <name evidence="4" type="ORF">I9W95_04605</name>
</gene>
<dbReference type="Gene3D" id="1.10.238.10">
    <property type="entry name" value="EF-hand"/>
    <property type="match status" value="2"/>
</dbReference>
<accession>A0ABS7ZRA5</accession>
<feature type="chain" id="PRO_5045247179" evidence="2">
    <location>
        <begin position="22"/>
        <end position="142"/>
    </location>
</feature>
<evidence type="ECO:0000313" key="5">
    <source>
        <dbReference type="Proteomes" id="UP000714380"/>
    </source>
</evidence>
<feature type="signal peptide" evidence="2">
    <location>
        <begin position="1"/>
        <end position="21"/>
    </location>
</feature>
<organism evidence="4 5">
    <name type="scientific">Thalassolituus marinus</name>
    <dbReference type="NCBI Taxonomy" id="671053"/>
    <lineage>
        <taxon>Bacteria</taxon>
        <taxon>Pseudomonadati</taxon>
        <taxon>Pseudomonadota</taxon>
        <taxon>Gammaproteobacteria</taxon>
        <taxon>Oceanospirillales</taxon>
        <taxon>Oceanospirillaceae</taxon>
        <taxon>Thalassolituus</taxon>
    </lineage>
</organism>
<feature type="compositionally biased region" description="Basic and acidic residues" evidence="1">
    <location>
        <begin position="112"/>
        <end position="128"/>
    </location>
</feature>
<dbReference type="InterPro" id="IPR002048">
    <property type="entry name" value="EF_hand_dom"/>
</dbReference>
<dbReference type="RefSeq" id="WP_225672337.1">
    <property type="nucleotide sequence ID" value="NZ_JAEDAH010000020.1"/>
</dbReference>
<evidence type="ECO:0000256" key="2">
    <source>
        <dbReference type="SAM" id="SignalP"/>
    </source>
</evidence>
<dbReference type="SUPFAM" id="SSF47473">
    <property type="entry name" value="EF-hand"/>
    <property type="match status" value="1"/>
</dbReference>
<comment type="caution">
    <text evidence="4">The sequence shown here is derived from an EMBL/GenBank/DDBJ whole genome shotgun (WGS) entry which is preliminary data.</text>
</comment>
<dbReference type="Proteomes" id="UP000714380">
    <property type="component" value="Unassembled WGS sequence"/>
</dbReference>
<dbReference type="PROSITE" id="PS50222">
    <property type="entry name" value="EF_HAND_2"/>
    <property type="match status" value="1"/>
</dbReference>
<sequence length="142" mass="15414">MKPSLVALTLVLTGSVSLCYADFSMQQPPAHPQSFDDMDADGSGYLTLDEVADDPFLSDKFSELDSDSDGSLSKDELKMPEPSAAGGSGQRPPSFQSLDTDGDGELSQQEVAEDHFLADMFERMDRDGSGTLSEDEMRPPRR</sequence>
<evidence type="ECO:0000256" key="1">
    <source>
        <dbReference type="SAM" id="MobiDB-lite"/>
    </source>
</evidence>
<feature type="domain" description="EF-hand" evidence="3">
    <location>
        <begin position="112"/>
        <end position="142"/>
    </location>
</feature>
<proteinExistence type="predicted"/>
<protein>
    <submittedName>
        <fullName evidence="4">EF-hand domain-containing protein</fullName>
    </submittedName>
</protein>
<reference evidence="4 5" key="1">
    <citation type="submission" date="2020-12" db="EMBL/GenBank/DDBJ databases">
        <title>Novel Thalassolituus-related marine hydrocarbonoclastic bacteria mediated algae-derived hydrocarbons mineralization in twilight zone of the northern South China Sea.</title>
        <authorList>
            <person name="Dong C."/>
        </authorList>
    </citation>
    <scope>NUCLEOTIDE SEQUENCE [LARGE SCALE GENOMIC DNA]</scope>
    <source>
        <strain evidence="4 5">IMCC1826</strain>
    </source>
</reference>
<keyword evidence="5" id="KW-1185">Reference proteome</keyword>
<evidence type="ECO:0000259" key="3">
    <source>
        <dbReference type="PROSITE" id="PS50222"/>
    </source>
</evidence>
<dbReference type="PROSITE" id="PS00018">
    <property type="entry name" value="EF_HAND_1"/>
    <property type="match status" value="2"/>
</dbReference>
<dbReference type="InterPro" id="IPR018247">
    <property type="entry name" value="EF_Hand_1_Ca_BS"/>
</dbReference>
<keyword evidence="2" id="KW-0732">Signal</keyword>
<name>A0ABS7ZRA5_9GAMM</name>
<dbReference type="InterPro" id="IPR011992">
    <property type="entry name" value="EF-hand-dom_pair"/>
</dbReference>
<evidence type="ECO:0000313" key="4">
    <source>
        <dbReference type="EMBL" id="MCA6062885.1"/>
    </source>
</evidence>